<evidence type="ECO:0000256" key="1">
    <source>
        <dbReference type="ARBA" id="ARBA00023015"/>
    </source>
</evidence>
<gene>
    <name evidence="5" type="ORF">A8V01_23075</name>
</gene>
<organism evidence="5 6">
    <name type="scientific">Novosphingobium guangzhouense</name>
    <dbReference type="NCBI Taxonomy" id="1850347"/>
    <lineage>
        <taxon>Bacteria</taxon>
        <taxon>Pseudomonadati</taxon>
        <taxon>Pseudomonadota</taxon>
        <taxon>Alphaproteobacteria</taxon>
        <taxon>Sphingomonadales</taxon>
        <taxon>Sphingomonadaceae</taxon>
        <taxon>Novosphingobium</taxon>
    </lineage>
</organism>
<dbReference type="Gene3D" id="1.10.10.10">
    <property type="entry name" value="Winged helix-like DNA-binding domain superfamily/Winged helix DNA-binding domain"/>
    <property type="match status" value="1"/>
</dbReference>
<dbReference type="PROSITE" id="PS51063">
    <property type="entry name" value="HTH_CRP_2"/>
    <property type="match status" value="1"/>
</dbReference>
<dbReference type="InterPro" id="IPR036390">
    <property type="entry name" value="WH_DNA-bd_sf"/>
</dbReference>
<dbReference type="EMBL" id="LYMM01000046">
    <property type="protein sequence ID" value="PNU03681.1"/>
    <property type="molecule type" value="Genomic_DNA"/>
</dbReference>
<reference evidence="5 6" key="1">
    <citation type="submission" date="2016-05" db="EMBL/GenBank/DDBJ databases">
        <title>Complete genome sequence of Novosphingobium guangzhouense SA925(T).</title>
        <authorList>
            <person name="Sha S."/>
        </authorList>
    </citation>
    <scope>NUCLEOTIDE SEQUENCE [LARGE SCALE GENOMIC DNA]</scope>
    <source>
        <strain evidence="5 6">SA925</strain>
    </source>
</reference>
<evidence type="ECO:0000313" key="6">
    <source>
        <dbReference type="Proteomes" id="UP000236327"/>
    </source>
</evidence>
<evidence type="ECO:0000313" key="5">
    <source>
        <dbReference type="EMBL" id="PNU03681.1"/>
    </source>
</evidence>
<dbReference type="GO" id="GO:0003677">
    <property type="term" value="F:DNA binding"/>
    <property type="evidence" value="ECO:0007669"/>
    <property type="project" value="UniProtKB-KW"/>
</dbReference>
<evidence type="ECO:0000256" key="2">
    <source>
        <dbReference type="ARBA" id="ARBA00023125"/>
    </source>
</evidence>
<keyword evidence="3" id="KW-0804">Transcription</keyword>
<dbReference type="InterPro" id="IPR000595">
    <property type="entry name" value="cNMP-bd_dom"/>
</dbReference>
<accession>A0A2K2FY10</accession>
<comment type="caution">
    <text evidence="5">The sequence shown here is derived from an EMBL/GenBank/DDBJ whole genome shotgun (WGS) entry which is preliminary data.</text>
</comment>
<dbReference type="SUPFAM" id="SSF51206">
    <property type="entry name" value="cAMP-binding domain-like"/>
    <property type="match status" value="1"/>
</dbReference>
<feature type="domain" description="HTH crp-type" evidence="4">
    <location>
        <begin position="133"/>
        <end position="207"/>
    </location>
</feature>
<protein>
    <submittedName>
        <fullName evidence="5">Crp/Fnr family transcriptional regulator</fullName>
    </submittedName>
</protein>
<evidence type="ECO:0000256" key="3">
    <source>
        <dbReference type="ARBA" id="ARBA00023163"/>
    </source>
</evidence>
<dbReference type="Pfam" id="PF13545">
    <property type="entry name" value="HTH_Crp_2"/>
    <property type="match status" value="1"/>
</dbReference>
<dbReference type="SUPFAM" id="SSF46785">
    <property type="entry name" value="Winged helix' DNA-binding domain"/>
    <property type="match status" value="1"/>
</dbReference>
<name>A0A2K2FY10_9SPHN</name>
<keyword evidence="1" id="KW-0805">Transcription regulation</keyword>
<dbReference type="Proteomes" id="UP000236327">
    <property type="component" value="Unassembled WGS sequence"/>
</dbReference>
<dbReference type="InterPro" id="IPR014710">
    <property type="entry name" value="RmlC-like_jellyroll"/>
</dbReference>
<dbReference type="OrthoDB" id="6155297at2"/>
<dbReference type="SMART" id="SM00419">
    <property type="entry name" value="HTH_CRP"/>
    <property type="match status" value="1"/>
</dbReference>
<proteinExistence type="predicted"/>
<dbReference type="AlphaFoldDB" id="A0A2K2FY10"/>
<dbReference type="CDD" id="cd00038">
    <property type="entry name" value="CAP_ED"/>
    <property type="match status" value="1"/>
</dbReference>
<sequence>MSLDANERLLLETSIDEVRTVDARRIVIRSRTRLQESTLLVEGFMSRYIDDRNGMRQLVAIHVPGDFVDLHAYPLQTLDHDVATMTSATIAIVRHEALDAIIHEQPQMSRKLWFSTLIDAAIHRAWLFRLGRLDAVGRIAHFLCETNARLFSAGLSDGRRFALPLTQTDLAEICGLTNVHVNRVMRQLREAKVCVFRSSLVEILDIEQLVKLGQFDPDYLYLEDPDPVLPSH</sequence>
<keyword evidence="2" id="KW-0238">DNA-binding</keyword>
<dbReference type="GO" id="GO:0006355">
    <property type="term" value="P:regulation of DNA-templated transcription"/>
    <property type="evidence" value="ECO:0007669"/>
    <property type="project" value="InterPro"/>
</dbReference>
<dbReference type="Gene3D" id="2.60.120.10">
    <property type="entry name" value="Jelly Rolls"/>
    <property type="match status" value="1"/>
</dbReference>
<keyword evidence="6" id="KW-1185">Reference proteome</keyword>
<evidence type="ECO:0000259" key="4">
    <source>
        <dbReference type="PROSITE" id="PS51063"/>
    </source>
</evidence>
<dbReference type="InterPro" id="IPR036388">
    <property type="entry name" value="WH-like_DNA-bd_sf"/>
</dbReference>
<dbReference type="InterPro" id="IPR018490">
    <property type="entry name" value="cNMP-bd_dom_sf"/>
</dbReference>
<dbReference type="InterPro" id="IPR012318">
    <property type="entry name" value="HTH_CRP"/>
</dbReference>